<dbReference type="InterPro" id="IPR051267">
    <property type="entry name" value="STEAP_metalloreductase"/>
</dbReference>
<dbReference type="eggNOG" id="arCOG00457">
    <property type="taxonomic scope" value="Archaea"/>
</dbReference>
<dbReference type="Proteomes" id="UP000001137">
    <property type="component" value="Chromosome"/>
</dbReference>
<dbReference type="Pfam" id="PF03807">
    <property type="entry name" value="F420_oxidored"/>
    <property type="match status" value="1"/>
</dbReference>
<feature type="domain" description="Pyrroline-5-carboxylate reductase catalytic N-terminal" evidence="2">
    <location>
        <begin position="7"/>
        <end position="100"/>
    </location>
</feature>
<dbReference type="HOGENOM" id="CLU_076368_2_0_2"/>
<reference evidence="3 4" key="1">
    <citation type="submission" date="2007-10" db="EMBL/GenBank/DDBJ databases">
        <title>Complete sequence of Caldivirga maquilingensis IC-167.</title>
        <authorList>
            <consortium name="US DOE Joint Genome Institute"/>
            <person name="Copeland A."/>
            <person name="Lucas S."/>
            <person name="Lapidus A."/>
            <person name="Barry K."/>
            <person name="Glavina del Rio T."/>
            <person name="Dalin E."/>
            <person name="Tice H."/>
            <person name="Pitluck S."/>
            <person name="Saunders E."/>
            <person name="Brettin T."/>
            <person name="Bruce D."/>
            <person name="Detter J.C."/>
            <person name="Han C."/>
            <person name="Schmutz J."/>
            <person name="Larimer F."/>
            <person name="Land M."/>
            <person name="Hauser L."/>
            <person name="Kyrpides N."/>
            <person name="Ivanova N."/>
            <person name="Biddle J.F."/>
            <person name="Zhang Z."/>
            <person name="Fitz-Gibbon S.T."/>
            <person name="Lowe T.M."/>
            <person name="Saltikov C."/>
            <person name="House C.H."/>
            <person name="Richardson P."/>
        </authorList>
    </citation>
    <scope>NUCLEOTIDE SEQUENCE [LARGE SCALE GENOMIC DNA]</scope>
    <source>
        <strain evidence="4">ATCC 700844 / DSM 13496 / JCM 10307 / IC-167</strain>
    </source>
</reference>
<dbReference type="OrthoDB" id="8635at2157"/>
<dbReference type="InterPro" id="IPR036291">
    <property type="entry name" value="NAD(P)-bd_dom_sf"/>
</dbReference>
<evidence type="ECO:0000313" key="3">
    <source>
        <dbReference type="EMBL" id="ABW00930.1"/>
    </source>
</evidence>
<dbReference type="GO" id="GO:0016491">
    <property type="term" value="F:oxidoreductase activity"/>
    <property type="evidence" value="ECO:0007669"/>
    <property type="project" value="UniProtKB-KW"/>
</dbReference>
<accession>A8M9P9</accession>
<dbReference type="SUPFAM" id="SSF51735">
    <property type="entry name" value="NAD(P)-binding Rossmann-fold domains"/>
    <property type="match status" value="1"/>
</dbReference>
<dbReference type="AlphaFoldDB" id="A8M9P9"/>
<evidence type="ECO:0000259" key="2">
    <source>
        <dbReference type="Pfam" id="PF03807"/>
    </source>
</evidence>
<protein>
    <submittedName>
        <fullName evidence="3">NADP oxidoreductase coenzyme F420-dependent</fullName>
    </submittedName>
</protein>
<evidence type="ECO:0000313" key="4">
    <source>
        <dbReference type="Proteomes" id="UP000001137"/>
    </source>
</evidence>
<keyword evidence="4" id="KW-1185">Reference proteome</keyword>
<dbReference type="STRING" id="397948.Cmaq_0076"/>
<keyword evidence="1" id="KW-0560">Oxidoreductase</keyword>
<evidence type="ECO:0000256" key="1">
    <source>
        <dbReference type="ARBA" id="ARBA00023002"/>
    </source>
</evidence>
<proteinExistence type="predicted"/>
<dbReference type="InterPro" id="IPR028939">
    <property type="entry name" value="P5C_Rdtase_cat_N"/>
</dbReference>
<sequence>MSLRKMRIGVLGTGEVGQAIATKLVELGNEVRMGSRSRDNEAARNWARSNGSLASHGTFRDAAEFGEIIFNCTNGLYSLDALKSAGYENLKGKIIIDVANAVDFSSGEPTVIMPEGKSLGERIQEAFPESKVVKTLNFVSYRLMVNPGLLGGEIDMFVSGNNKDAKQLVTSILKEWFGWRTVVDLGDIRAARAMELLVPLWFRLWENTGTDLFGFKVIIKK</sequence>
<organism evidence="3 4">
    <name type="scientific">Caldivirga maquilingensis (strain ATCC 700844 / DSM 13496 / JCM 10307 / IC-167)</name>
    <dbReference type="NCBI Taxonomy" id="397948"/>
    <lineage>
        <taxon>Archaea</taxon>
        <taxon>Thermoproteota</taxon>
        <taxon>Thermoprotei</taxon>
        <taxon>Thermoproteales</taxon>
        <taxon>Thermoproteaceae</taxon>
        <taxon>Caldivirga</taxon>
    </lineage>
</organism>
<dbReference type="PANTHER" id="PTHR14239">
    <property type="entry name" value="DUDULIN-RELATED"/>
    <property type="match status" value="1"/>
</dbReference>
<dbReference type="GeneID" id="5710440"/>
<gene>
    <name evidence="3" type="ordered locus">Cmaq_0076</name>
</gene>
<dbReference type="KEGG" id="cma:Cmaq_0076"/>
<dbReference type="EMBL" id="CP000852">
    <property type="protein sequence ID" value="ABW00930.1"/>
    <property type="molecule type" value="Genomic_DNA"/>
</dbReference>
<dbReference type="Gene3D" id="3.40.50.720">
    <property type="entry name" value="NAD(P)-binding Rossmann-like Domain"/>
    <property type="match status" value="1"/>
</dbReference>
<dbReference type="RefSeq" id="WP_012185150.1">
    <property type="nucleotide sequence ID" value="NC_009954.1"/>
</dbReference>
<name>A8M9P9_CALMQ</name>